<keyword evidence="1" id="KW-0812">Transmembrane</keyword>
<dbReference type="EMBL" id="CP157199">
    <property type="protein sequence ID" value="XBG60229.1"/>
    <property type="molecule type" value="Genomic_DNA"/>
</dbReference>
<proteinExistence type="predicted"/>
<keyword evidence="1" id="KW-0472">Membrane</keyword>
<dbReference type="RefSeq" id="WP_347922414.1">
    <property type="nucleotide sequence ID" value="NZ_CP157199.1"/>
</dbReference>
<organism evidence="2">
    <name type="scientific">Pontimicrobium sp. SW4</name>
    <dbReference type="NCBI Taxonomy" id="3153519"/>
    <lineage>
        <taxon>Bacteria</taxon>
        <taxon>Pseudomonadati</taxon>
        <taxon>Bacteroidota</taxon>
        <taxon>Flavobacteriia</taxon>
        <taxon>Flavobacteriales</taxon>
        <taxon>Flavobacteriaceae</taxon>
        <taxon>Pontimicrobium</taxon>
    </lineage>
</organism>
<keyword evidence="1" id="KW-1133">Transmembrane helix</keyword>
<name>A0AAU7BPJ6_9FLAO</name>
<evidence type="ECO:0000313" key="2">
    <source>
        <dbReference type="EMBL" id="XBG60229.1"/>
    </source>
</evidence>
<accession>A0AAU7BPJ6</accession>
<feature type="transmembrane region" description="Helical" evidence="1">
    <location>
        <begin position="72"/>
        <end position="92"/>
    </location>
</feature>
<gene>
    <name evidence="2" type="ORF">ABGB03_10220</name>
</gene>
<dbReference type="AlphaFoldDB" id="A0AAU7BPJ6"/>
<sequence>MHILGNIGKSSLLAASIFWMIILSDTFDLDMVPYIFLSLIPIYIICALTILITICPIFWFLENDNYSKQRIFKTYFPIYTIIAFGFCLYSIYKSSFDVFVLSFYVSAYITTTQSWVWFSKEKVEIK</sequence>
<feature type="transmembrane region" description="Helical" evidence="1">
    <location>
        <begin position="12"/>
        <end position="29"/>
    </location>
</feature>
<reference evidence="2" key="1">
    <citation type="submission" date="2024-05" db="EMBL/GenBank/DDBJ databases">
        <title>Pontimicrobium maritimus sp. nov., isolated form sea water.</title>
        <authorList>
            <person name="Muhammad N."/>
            <person name="Vuong T.Q."/>
            <person name="Han H.L."/>
            <person name="Kim S.-G."/>
        </authorList>
    </citation>
    <scope>NUCLEOTIDE SEQUENCE</scope>
    <source>
        <strain evidence="2">SW4</strain>
    </source>
</reference>
<feature type="transmembrane region" description="Helical" evidence="1">
    <location>
        <begin position="98"/>
        <end position="118"/>
    </location>
</feature>
<evidence type="ECO:0000256" key="1">
    <source>
        <dbReference type="SAM" id="Phobius"/>
    </source>
</evidence>
<feature type="transmembrane region" description="Helical" evidence="1">
    <location>
        <begin position="35"/>
        <end position="60"/>
    </location>
</feature>
<protein>
    <submittedName>
        <fullName evidence="2">Uncharacterized protein</fullName>
    </submittedName>
</protein>